<proteinExistence type="predicted"/>
<protein>
    <recommendedName>
        <fullName evidence="2">BTB domain-containing protein</fullName>
    </recommendedName>
</protein>
<dbReference type="PANTHER" id="PTHR26379:SF415">
    <property type="entry name" value="CHROMATIN REMODELING &amp; TRANSCRIPTION REGULATOR BTB-POZ-MATH FAMILY"/>
    <property type="match status" value="1"/>
</dbReference>
<evidence type="ECO:0000259" key="2">
    <source>
        <dbReference type="PROSITE" id="PS50097"/>
    </source>
</evidence>
<gene>
    <name evidence="3" type="ORF">LSAT_V11C800453710</name>
</gene>
<organism evidence="3 4">
    <name type="scientific">Lactuca sativa</name>
    <name type="common">Garden lettuce</name>
    <dbReference type="NCBI Taxonomy" id="4236"/>
    <lineage>
        <taxon>Eukaryota</taxon>
        <taxon>Viridiplantae</taxon>
        <taxon>Streptophyta</taxon>
        <taxon>Embryophyta</taxon>
        <taxon>Tracheophyta</taxon>
        <taxon>Spermatophyta</taxon>
        <taxon>Magnoliopsida</taxon>
        <taxon>eudicotyledons</taxon>
        <taxon>Gunneridae</taxon>
        <taxon>Pentapetalae</taxon>
        <taxon>asterids</taxon>
        <taxon>campanulids</taxon>
        <taxon>Asterales</taxon>
        <taxon>Asteraceae</taxon>
        <taxon>Cichorioideae</taxon>
        <taxon>Cichorieae</taxon>
        <taxon>Lactucinae</taxon>
        <taxon>Lactuca</taxon>
    </lineage>
</organism>
<dbReference type="Gene3D" id="6.10.250.3030">
    <property type="match status" value="1"/>
</dbReference>
<dbReference type="SUPFAM" id="SSF54695">
    <property type="entry name" value="POZ domain"/>
    <property type="match status" value="1"/>
</dbReference>
<comment type="caution">
    <text evidence="3">The sequence shown here is derived from an EMBL/GenBank/DDBJ whole genome shotgun (WGS) entry which is preliminary data.</text>
</comment>
<evidence type="ECO:0000313" key="4">
    <source>
        <dbReference type="Proteomes" id="UP000235145"/>
    </source>
</evidence>
<dbReference type="GO" id="GO:0016567">
    <property type="term" value="P:protein ubiquitination"/>
    <property type="evidence" value="ECO:0007669"/>
    <property type="project" value="InterPro"/>
</dbReference>
<reference evidence="3 4" key="1">
    <citation type="journal article" date="2017" name="Nat. Commun.">
        <title>Genome assembly with in vitro proximity ligation data and whole-genome triplication in lettuce.</title>
        <authorList>
            <person name="Reyes-Chin-Wo S."/>
            <person name="Wang Z."/>
            <person name="Yang X."/>
            <person name="Kozik A."/>
            <person name="Arikit S."/>
            <person name="Song C."/>
            <person name="Xia L."/>
            <person name="Froenicke L."/>
            <person name="Lavelle D.O."/>
            <person name="Truco M.J."/>
            <person name="Xia R."/>
            <person name="Zhu S."/>
            <person name="Xu C."/>
            <person name="Xu H."/>
            <person name="Xu X."/>
            <person name="Cox K."/>
            <person name="Korf I."/>
            <person name="Meyers B.C."/>
            <person name="Michelmore R.W."/>
        </authorList>
    </citation>
    <scope>NUCLEOTIDE SEQUENCE [LARGE SCALE GENOMIC DNA]</scope>
    <source>
        <strain evidence="4">cv. Salinas</strain>
        <tissue evidence="3">Seedlings</tissue>
    </source>
</reference>
<accession>A0A9R1UPD5</accession>
<dbReference type="Gene3D" id="3.30.710.10">
    <property type="entry name" value="Potassium Channel Kv1.1, Chain A"/>
    <property type="match status" value="1"/>
</dbReference>
<dbReference type="InterPro" id="IPR045005">
    <property type="entry name" value="BPM1-6"/>
</dbReference>
<name>A0A9R1UPD5_LACSA</name>
<feature type="domain" description="BTB" evidence="2">
    <location>
        <begin position="29"/>
        <end position="94"/>
    </location>
</feature>
<dbReference type="InterPro" id="IPR000210">
    <property type="entry name" value="BTB/POZ_dom"/>
</dbReference>
<dbReference type="InterPro" id="IPR011333">
    <property type="entry name" value="SKP1/BTB/POZ_sf"/>
</dbReference>
<dbReference type="PROSITE" id="PS50097">
    <property type="entry name" value="BTB"/>
    <property type="match status" value="1"/>
</dbReference>
<dbReference type="AlphaFoldDB" id="A0A9R1UPD5"/>
<dbReference type="Proteomes" id="UP000235145">
    <property type="component" value="Unassembled WGS sequence"/>
</dbReference>
<dbReference type="Pfam" id="PF00651">
    <property type="entry name" value="BTB"/>
    <property type="match status" value="1"/>
</dbReference>
<keyword evidence="4" id="KW-1185">Reference proteome</keyword>
<evidence type="ECO:0000313" key="3">
    <source>
        <dbReference type="EMBL" id="KAJ0190692.1"/>
    </source>
</evidence>
<dbReference type="EMBL" id="NBSK02000008">
    <property type="protein sequence ID" value="KAJ0190692.1"/>
    <property type="molecule type" value="Genomic_DNA"/>
</dbReference>
<dbReference type="SMART" id="SM00225">
    <property type="entry name" value="BTB"/>
    <property type="match status" value="1"/>
</dbReference>
<evidence type="ECO:0000256" key="1">
    <source>
        <dbReference type="ARBA" id="ARBA00004906"/>
    </source>
</evidence>
<sequence>MGEARDRHGVSVGVGPSNFGMLLENIEGCDVIFKVGDEKFHAHKLVLAARSPIFRSQFYQQERDHDDIIIIDMEPKVFEAMLHFIYRDELTDELVASSSSREQNVSDIVVAKLLAAVDRYDLTGLKRICESHLCKGISVISVGRILALADNHHAMELKAVCLRLYLKSEIYKIFYNN</sequence>
<dbReference type="PANTHER" id="PTHR26379">
    <property type="entry name" value="BTB/POZ AND MATH DOMAIN-CONTAINING PROTEIN 1"/>
    <property type="match status" value="1"/>
</dbReference>
<comment type="pathway">
    <text evidence="1">Protein modification; protein ubiquitination.</text>
</comment>